<evidence type="ECO:0000313" key="6">
    <source>
        <dbReference type="Proteomes" id="UP001295444"/>
    </source>
</evidence>
<feature type="coiled-coil region" evidence="2">
    <location>
        <begin position="20"/>
        <end position="47"/>
    </location>
</feature>
<evidence type="ECO:0000313" key="5">
    <source>
        <dbReference type="EMBL" id="CAH2300656.1"/>
    </source>
</evidence>
<dbReference type="InterPro" id="IPR032419">
    <property type="entry name" value="CC2-LZ_dom"/>
</dbReference>
<feature type="coiled-coil region" evidence="2">
    <location>
        <begin position="156"/>
        <end position="204"/>
    </location>
</feature>
<dbReference type="EMBL" id="OW240917">
    <property type="protein sequence ID" value="CAH2300656.1"/>
    <property type="molecule type" value="Genomic_DNA"/>
</dbReference>
<protein>
    <recommendedName>
        <fullName evidence="4">NF-kappa-B essential modulator NEMO CC2-LZ domain-containing protein</fullName>
    </recommendedName>
</protein>
<feature type="non-terminal residue" evidence="5">
    <location>
        <position position="289"/>
    </location>
</feature>
<name>A0AAD1SIU6_PELCU</name>
<organism evidence="5 6">
    <name type="scientific">Pelobates cultripes</name>
    <name type="common">Western spadefoot toad</name>
    <dbReference type="NCBI Taxonomy" id="61616"/>
    <lineage>
        <taxon>Eukaryota</taxon>
        <taxon>Metazoa</taxon>
        <taxon>Chordata</taxon>
        <taxon>Craniata</taxon>
        <taxon>Vertebrata</taxon>
        <taxon>Euteleostomi</taxon>
        <taxon>Amphibia</taxon>
        <taxon>Batrachia</taxon>
        <taxon>Anura</taxon>
        <taxon>Pelobatoidea</taxon>
        <taxon>Pelobatidae</taxon>
        <taxon>Pelobates</taxon>
    </lineage>
</organism>
<keyword evidence="1 2" id="KW-0175">Coiled coil</keyword>
<evidence type="ECO:0000259" key="4">
    <source>
        <dbReference type="Pfam" id="PF16516"/>
    </source>
</evidence>
<evidence type="ECO:0000256" key="3">
    <source>
        <dbReference type="SAM" id="MobiDB-lite"/>
    </source>
</evidence>
<keyword evidence="6" id="KW-1185">Reference proteome</keyword>
<proteinExistence type="predicted"/>
<dbReference type="GO" id="GO:0005737">
    <property type="term" value="C:cytoplasm"/>
    <property type="evidence" value="ECO:0007669"/>
    <property type="project" value="UniProtKB-ARBA"/>
</dbReference>
<evidence type="ECO:0000256" key="2">
    <source>
        <dbReference type="SAM" id="Coils"/>
    </source>
</evidence>
<evidence type="ECO:0000256" key="1">
    <source>
        <dbReference type="ARBA" id="ARBA00023054"/>
    </source>
</evidence>
<dbReference type="FunFam" id="1.20.5.990:FF:000004">
    <property type="entry name" value="TNFAIP3 interacting protein 3"/>
    <property type="match status" value="1"/>
</dbReference>
<dbReference type="GO" id="GO:0071222">
    <property type="term" value="P:cellular response to lipopolysaccharide"/>
    <property type="evidence" value="ECO:0007669"/>
    <property type="project" value="TreeGrafter"/>
</dbReference>
<dbReference type="PANTHER" id="PTHR31882">
    <property type="entry name" value="TNFAIP3-INTERACTING PROTEIN COILED COIL FAMILY MEMBER"/>
    <property type="match status" value="1"/>
</dbReference>
<dbReference type="PANTHER" id="PTHR31882:SF2">
    <property type="entry name" value="TNFAIP3-INTERACTING PROTEIN 3"/>
    <property type="match status" value="1"/>
</dbReference>
<feature type="domain" description="NF-kappa-B essential modulator NEMO CC2-LZ" evidence="4">
    <location>
        <begin position="110"/>
        <end position="200"/>
    </location>
</feature>
<dbReference type="GO" id="GO:0043122">
    <property type="term" value="P:regulation of canonical NF-kappaB signal transduction"/>
    <property type="evidence" value="ECO:0007669"/>
    <property type="project" value="UniProtKB-ARBA"/>
</dbReference>
<dbReference type="Pfam" id="PF16516">
    <property type="entry name" value="CC2-LZ"/>
    <property type="match status" value="1"/>
</dbReference>
<reference evidence="5" key="1">
    <citation type="submission" date="2022-03" db="EMBL/GenBank/DDBJ databases">
        <authorList>
            <person name="Alioto T."/>
            <person name="Alioto T."/>
            <person name="Gomez Garrido J."/>
        </authorList>
    </citation>
    <scope>NUCLEOTIDE SEQUENCE</scope>
</reference>
<dbReference type="AlphaFoldDB" id="A0AAD1SIU6"/>
<gene>
    <name evidence="5" type="ORF">PECUL_23A036668</name>
</gene>
<dbReference type="Proteomes" id="UP001295444">
    <property type="component" value="Chromosome 06"/>
</dbReference>
<feature type="non-terminal residue" evidence="5">
    <location>
        <position position="1"/>
    </location>
</feature>
<feature type="coiled-coil region" evidence="2">
    <location>
        <begin position="82"/>
        <end position="130"/>
    </location>
</feature>
<dbReference type="GO" id="GO:0006357">
    <property type="term" value="P:regulation of transcription by RNA polymerase II"/>
    <property type="evidence" value="ECO:0007669"/>
    <property type="project" value="TreeGrafter"/>
</dbReference>
<accession>A0AAD1SIU6</accession>
<dbReference type="Gene3D" id="1.20.5.990">
    <property type="entry name" value="Nemo cc2-lz domain - 1d5 darpin complex"/>
    <property type="match status" value="1"/>
</dbReference>
<sequence length="289" mass="33394">GPGSDHLDTGTPTLKHMQALKDLSMSTEAYEQRIQKLEKQRAEVAEMKLASCQQNAEKNLPHVEKKENILEKDKIFLYSRYHDALIAQLQETKEENQLLRKQNALFNRKTENYENEISRLNKALLEAMHKENSQKTQVFLNPSVTNVDYGDMVTQVEVLKLQLQIYEEDFKRERADRERLIEEKDTLLETNKKLQTQLSKTSNKMWPKYSTPIYASSETGTATMTCALRAARGIYKMFMMGTDSQISSRGSKRNSPRSYNNYQWYVPGQLPPDVRQKENGDRGSLSGPF</sequence>
<feature type="region of interest" description="Disordered" evidence="3">
    <location>
        <begin position="245"/>
        <end position="289"/>
    </location>
</feature>